<feature type="transmembrane region" description="Helical" evidence="1">
    <location>
        <begin position="95"/>
        <end position="111"/>
    </location>
</feature>
<evidence type="ECO:0000256" key="1">
    <source>
        <dbReference type="SAM" id="Phobius"/>
    </source>
</evidence>
<keyword evidence="1" id="KW-0472">Membrane</keyword>
<organism evidence="2 3">
    <name type="scientific">Reichenbachiella ulvae</name>
    <dbReference type="NCBI Taxonomy" id="2980104"/>
    <lineage>
        <taxon>Bacteria</taxon>
        <taxon>Pseudomonadati</taxon>
        <taxon>Bacteroidota</taxon>
        <taxon>Cytophagia</taxon>
        <taxon>Cytophagales</taxon>
        <taxon>Reichenbachiellaceae</taxon>
        <taxon>Reichenbachiella</taxon>
    </lineage>
</organism>
<accession>A0ABT3CV08</accession>
<keyword evidence="3" id="KW-1185">Reference proteome</keyword>
<dbReference type="RefSeq" id="WP_264137900.1">
    <property type="nucleotide sequence ID" value="NZ_JAOYOD010000001.1"/>
</dbReference>
<keyword evidence="1" id="KW-1133">Transmembrane helix</keyword>
<keyword evidence="1" id="KW-0812">Transmembrane</keyword>
<proteinExistence type="predicted"/>
<reference evidence="2 3" key="1">
    <citation type="submission" date="2022-10" db="EMBL/GenBank/DDBJ databases">
        <title>Comparative genomics and taxonomic characterization of three novel marine species of genus Reichenbachiella exhibiting antioxidant and polysaccharide degradation activities.</title>
        <authorList>
            <person name="Muhammad N."/>
            <person name="Lee Y.-J."/>
            <person name="Ko J."/>
            <person name="Kim S.-G."/>
        </authorList>
    </citation>
    <scope>NUCLEOTIDE SEQUENCE [LARGE SCALE GENOMIC DNA]</scope>
    <source>
        <strain evidence="2 3">ABR2-5</strain>
    </source>
</reference>
<dbReference type="EMBL" id="JAOYOD010000001">
    <property type="protein sequence ID" value="MCV9387073.1"/>
    <property type="molecule type" value="Genomic_DNA"/>
</dbReference>
<evidence type="ECO:0000313" key="2">
    <source>
        <dbReference type="EMBL" id="MCV9387073.1"/>
    </source>
</evidence>
<feature type="transmembrane region" description="Helical" evidence="1">
    <location>
        <begin position="71"/>
        <end position="89"/>
    </location>
</feature>
<dbReference type="Proteomes" id="UP001300692">
    <property type="component" value="Unassembled WGS sequence"/>
</dbReference>
<comment type="caution">
    <text evidence="2">The sequence shown here is derived from an EMBL/GenBank/DDBJ whole genome shotgun (WGS) entry which is preliminary data.</text>
</comment>
<gene>
    <name evidence="2" type="ORF">N7U62_10395</name>
</gene>
<name>A0ABT3CV08_9BACT</name>
<evidence type="ECO:0000313" key="3">
    <source>
        <dbReference type="Proteomes" id="UP001300692"/>
    </source>
</evidence>
<protein>
    <submittedName>
        <fullName evidence="2">Uncharacterized protein</fullName>
    </submittedName>
</protein>
<sequence length="119" mass="14159">MKFPSFIKTSKYSRFHFEPRYYDPIKEEIQGKLKAARERQNQKDSGEDPTFYQSSISAAFRKRERKSSQTSVLQLGIAVGLFALLLGWWFLGNDVFYIFLLLSPLYFYFRLRKRNAPRD</sequence>